<accession>A0A1G9IAH9</accession>
<organism evidence="3 4">
    <name type="scientific">Pseudomonas delhiensis</name>
    <dbReference type="NCBI Taxonomy" id="366289"/>
    <lineage>
        <taxon>Bacteria</taxon>
        <taxon>Pseudomonadati</taxon>
        <taxon>Pseudomonadota</taxon>
        <taxon>Gammaproteobacteria</taxon>
        <taxon>Pseudomonadales</taxon>
        <taxon>Pseudomonadaceae</taxon>
        <taxon>Pseudomonas</taxon>
    </lineage>
</organism>
<dbReference type="InterPro" id="IPR056083">
    <property type="entry name" value="DUF7666"/>
</dbReference>
<evidence type="ECO:0000256" key="1">
    <source>
        <dbReference type="SAM" id="MobiDB-lite"/>
    </source>
</evidence>
<feature type="compositionally biased region" description="Polar residues" evidence="1">
    <location>
        <begin position="124"/>
        <end position="139"/>
    </location>
</feature>
<evidence type="ECO:0000313" key="4">
    <source>
        <dbReference type="Proteomes" id="UP000199693"/>
    </source>
</evidence>
<feature type="domain" description="DUF7666" evidence="2">
    <location>
        <begin position="14"/>
        <end position="106"/>
    </location>
</feature>
<evidence type="ECO:0000313" key="3">
    <source>
        <dbReference type="EMBL" id="SDL22268.1"/>
    </source>
</evidence>
<dbReference type="RefSeq" id="WP_425262429.1">
    <property type="nucleotide sequence ID" value="NZ_FNEC01000092.1"/>
</dbReference>
<proteinExistence type="predicted"/>
<dbReference type="AlphaFoldDB" id="A0A1G9IAH9"/>
<feature type="non-terminal residue" evidence="3">
    <location>
        <position position="139"/>
    </location>
</feature>
<protein>
    <recommendedName>
        <fullName evidence="2">DUF7666 domain-containing protein</fullName>
    </recommendedName>
</protein>
<reference evidence="3 4" key="1">
    <citation type="submission" date="2016-10" db="EMBL/GenBank/DDBJ databases">
        <authorList>
            <person name="de Groot N.N."/>
        </authorList>
    </citation>
    <scope>NUCLEOTIDE SEQUENCE [LARGE SCALE GENOMIC DNA]</scope>
    <source>
        <strain evidence="3 4">CCM 7361</strain>
    </source>
</reference>
<feature type="region of interest" description="Disordered" evidence="1">
    <location>
        <begin position="116"/>
        <end position="139"/>
    </location>
</feature>
<dbReference type="Proteomes" id="UP000199693">
    <property type="component" value="Unassembled WGS sequence"/>
</dbReference>
<sequence>MTRKKKTEAAEEIVTAYKGFNQDLTCRGYQFEIGGTYKHEGDVEACASGFHACEYPLDVLGYYRPAGSRFALVEQSGDLSRHDGDSKVASRKISIKAELTIAGLVKAAIEYTASRCKPVDPESPASSTGDRGAASSTGD</sequence>
<dbReference type="EMBL" id="FNEC01000092">
    <property type="protein sequence ID" value="SDL22268.1"/>
    <property type="molecule type" value="Genomic_DNA"/>
</dbReference>
<gene>
    <name evidence="3" type="ORF">SAMN05216189_10923</name>
</gene>
<evidence type="ECO:0000259" key="2">
    <source>
        <dbReference type="Pfam" id="PF24703"/>
    </source>
</evidence>
<dbReference type="Pfam" id="PF24703">
    <property type="entry name" value="DUF7666"/>
    <property type="match status" value="1"/>
</dbReference>
<name>A0A1G9IAH9_9PSED</name>